<keyword evidence="7" id="KW-0032">Aminotransferase</keyword>
<comment type="caution">
    <text evidence="7">The sequence shown here is derived from an EMBL/GenBank/DDBJ whole genome shotgun (WGS) entry which is preliminary data.</text>
</comment>
<keyword evidence="7" id="KW-0808">Transferase</keyword>
<evidence type="ECO:0000256" key="3">
    <source>
        <dbReference type="ARBA" id="ARBA00022898"/>
    </source>
</evidence>
<comment type="similarity">
    <text evidence="5">Belongs to the class-II pyridoxal-phosphate-dependent aminotransferase family. MalY/PatB cystathionine beta-lyase subfamily.</text>
</comment>
<proteinExistence type="inferred from homology"/>
<reference evidence="7 8" key="1">
    <citation type="submission" date="2018-03" db="EMBL/GenBank/DDBJ databases">
        <title>Lachnoclostridium SNUG30386 gen.nov., sp.nov., isolated from human faeces.</title>
        <authorList>
            <person name="Seo B."/>
            <person name="Jeon K."/>
            <person name="Ko G."/>
        </authorList>
    </citation>
    <scope>NUCLEOTIDE SEQUENCE [LARGE SCALE GENOMIC DNA]</scope>
    <source>
        <strain evidence="7 8">SNUG30386</strain>
    </source>
</reference>
<evidence type="ECO:0000256" key="1">
    <source>
        <dbReference type="ARBA" id="ARBA00001933"/>
    </source>
</evidence>
<gene>
    <name evidence="7" type="ORF">C7U56_01460</name>
</gene>
<dbReference type="Gene3D" id="3.90.1150.10">
    <property type="entry name" value="Aspartate Aminotransferase, domain 1"/>
    <property type="match status" value="1"/>
</dbReference>
<dbReference type="InterPro" id="IPR004839">
    <property type="entry name" value="Aminotransferase_I/II_large"/>
</dbReference>
<dbReference type="Pfam" id="PF00155">
    <property type="entry name" value="Aminotran_1_2"/>
    <property type="match status" value="1"/>
</dbReference>
<protein>
    <recommendedName>
        <fullName evidence="2">cysteine-S-conjugate beta-lyase</fullName>
        <ecNumber evidence="2">4.4.1.13</ecNumber>
    </recommendedName>
</protein>
<evidence type="ECO:0000256" key="2">
    <source>
        <dbReference type="ARBA" id="ARBA00012224"/>
    </source>
</evidence>
<dbReference type="CDD" id="cd00609">
    <property type="entry name" value="AAT_like"/>
    <property type="match status" value="1"/>
</dbReference>
<dbReference type="GO" id="GO:0030170">
    <property type="term" value="F:pyridoxal phosphate binding"/>
    <property type="evidence" value="ECO:0007669"/>
    <property type="project" value="InterPro"/>
</dbReference>
<accession>A0A2T3FTQ6</accession>
<dbReference type="InterPro" id="IPR015422">
    <property type="entry name" value="PyrdxlP-dep_Trfase_small"/>
</dbReference>
<dbReference type="RefSeq" id="WP_106999858.1">
    <property type="nucleotide sequence ID" value="NZ_PYLO01000001.1"/>
</dbReference>
<organism evidence="7 8">
    <name type="scientific">Clostridium fessum</name>
    <dbReference type="NCBI Taxonomy" id="2126740"/>
    <lineage>
        <taxon>Bacteria</taxon>
        <taxon>Bacillati</taxon>
        <taxon>Bacillota</taxon>
        <taxon>Clostridia</taxon>
        <taxon>Eubacteriales</taxon>
        <taxon>Clostridiaceae</taxon>
        <taxon>Clostridium</taxon>
    </lineage>
</organism>
<dbReference type="PANTHER" id="PTHR43525">
    <property type="entry name" value="PROTEIN MALY"/>
    <property type="match status" value="1"/>
</dbReference>
<dbReference type="InterPro" id="IPR027619">
    <property type="entry name" value="C-S_lyase_PatB-like"/>
</dbReference>
<evidence type="ECO:0000313" key="7">
    <source>
        <dbReference type="EMBL" id="PST38653.1"/>
    </source>
</evidence>
<dbReference type="NCBIfam" id="TIGR04350">
    <property type="entry name" value="C_S_lyase_PatB"/>
    <property type="match status" value="1"/>
</dbReference>
<evidence type="ECO:0000313" key="8">
    <source>
        <dbReference type="Proteomes" id="UP000241048"/>
    </source>
</evidence>
<evidence type="ECO:0000256" key="4">
    <source>
        <dbReference type="ARBA" id="ARBA00023239"/>
    </source>
</evidence>
<comment type="cofactor">
    <cofactor evidence="1">
        <name>pyridoxal 5'-phosphate</name>
        <dbReference type="ChEBI" id="CHEBI:597326"/>
    </cofactor>
</comment>
<dbReference type="GO" id="GO:0008483">
    <property type="term" value="F:transaminase activity"/>
    <property type="evidence" value="ECO:0007669"/>
    <property type="project" value="UniProtKB-KW"/>
</dbReference>
<sequence>MQYDFDTPIDRTHTWSIKHDFKKENGKADDILPLWVADMDFRSPDSVVEALKKAVDHGIFGYSRADESYFDAVAAWYQKRHHLTLQPEWMTCTPGIVFALSIAVRAFTQEGDAVLIQPPVYHPFSRAILRNKRTLVENPLVLKDGHYEMDLEELEQKVLDEHVKLMILCNPHNPVGRVWTREELTALADICLRHHVYVISDEIHGDFVWQGHEQTPYASISEEACLHSMMCTAPSKTFNLAGMATSNLFIPDPEMRRKFRSELLDVGQENMNRLGLFACRAAYEGGGEWLDQLIGYLAGNLALVRDFCKNRVPQIQLVEPEGTYLAWLDCRELGMTDDELMAFFSNEAKVWLDPGTHSGEQGSGFMRFNLGSSRSVIAQALDQIEAAWKERIMNNSRTVKIKRSEGLHGI</sequence>
<name>A0A2T3FTQ6_9CLOT</name>
<dbReference type="InterPro" id="IPR015421">
    <property type="entry name" value="PyrdxlP-dep_Trfase_major"/>
</dbReference>
<dbReference type="GO" id="GO:0047804">
    <property type="term" value="F:cysteine-S-conjugate beta-lyase activity"/>
    <property type="evidence" value="ECO:0007669"/>
    <property type="project" value="UniProtKB-EC"/>
</dbReference>
<dbReference type="AlphaFoldDB" id="A0A2T3FTQ6"/>
<evidence type="ECO:0000256" key="5">
    <source>
        <dbReference type="ARBA" id="ARBA00037974"/>
    </source>
</evidence>
<evidence type="ECO:0000259" key="6">
    <source>
        <dbReference type="Pfam" id="PF00155"/>
    </source>
</evidence>
<dbReference type="SUPFAM" id="SSF53383">
    <property type="entry name" value="PLP-dependent transferases"/>
    <property type="match status" value="1"/>
</dbReference>
<feature type="domain" description="Aminotransferase class I/classII large" evidence="6">
    <location>
        <begin position="31"/>
        <end position="384"/>
    </location>
</feature>
<dbReference type="InterPro" id="IPR015424">
    <property type="entry name" value="PyrdxlP-dep_Trfase"/>
</dbReference>
<dbReference type="Proteomes" id="UP000241048">
    <property type="component" value="Unassembled WGS sequence"/>
</dbReference>
<keyword evidence="4" id="KW-0456">Lyase</keyword>
<dbReference type="Gene3D" id="3.40.640.10">
    <property type="entry name" value="Type I PLP-dependent aspartate aminotransferase-like (Major domain)"/>
    <property type="match status" value="1"/>
</dbReference>
<dbReference type="PANTHER" id="PTHR43525:SF1">
    <property type="entry name" value="PROTEIN MALY"/>
    <property type="match status" value="1"/>
</dbReference>
<keyword evidence="8" id="KW-1185">Reference proteome</keyword>
<keyword evidence="3" id="KW-0663">Pyridoxal phosphate</keyword>
<dbReference type="InterPro" id="IPR051798">
    <property type="entry name" value="Class-II_PLP-Dep_Aminotrans"/>
</dbReference>
<dbReference type="EMBL" id="PYLO01000001">
    <property type="protein sequence ID" value="PST38653.1"/>
    <property type="molecule type" value="Genomic_DNA"/>
</dbReference>
<dbReference type="EC" id="4.4.1.13" evidence="2"/>